<keyword evidence="7" id="KW-1185">Reference proteome</keyword>
<dbReference type="Gene3D" id="3.30.710.10">
    <property type="entry name" value="Potassium Channel Kv1.1, Chain A"/>
    <property type="match status" value="1"/>
</dbReference>
<dbReference type="InterPro" id="IPR011333">
    <property type="entry name" value="SKP1/BTB/POZ_sf"/>
</dbReference>
<dbReference type="PANTHER" id="PTHR31060:SF5">
    <property type="entry name" value="PRLI-INTERACTING FACTOR G, PUTATIVE, EXPRESSED-RELATED"/>
    <property type="match status" value="1"/>
</dbReference>
<evidence type="ECO:0000313" key="7">
    <source>
        <dbReference type="Proteomes" id="UP000030748"/>
    </source>
</evidence>
<dbReference type="eggNOG" id="ENOG502QUCJ">
    <property type="taxonomic scope" value="Eukaryota"/>
</dbReference>
<feature type="compositionally biased region" description="Low complexity" evidence="4">
    <location>
        <begin position="77"/>
        <end position="89"/>
    </location>
</feature>
<keyword evidence="3" id="KW-0833">Ubl conjugation pathway</keyword>
<dbReference type="SUPFAM" id="SSF54695">
    <property type="entry name" value="POZ domain"/>
    <property type="match status" value="1"/>
</dbReference>
<dbReference type="STRING" id="4155.A0A022RG92"/>
<dbReference type="AlphaFoldDB" id="A0A022RG92"/>
<dbReference type="InterPro" id="IPR038920">
    <property type="entry name" value="At3g05675-like"/>
</dbReference>
<sequence length="561" mass="63435">MAEIRVSRLEQGQTKFKTVPIAVTPEGFWCCPSPTVFHKTIKTQQNPILSKPKSSLPTQTTLVEKKQTPVTTEKKPSSNSTSSRTDSLTPEQRTHSSDEPVVNPPLTNEKQPRSKPENAPPRKVSIEFGEAKTSDLKVILLGKQGLAVKLSVHRSVLVENSDFFARKISGQQPIFPCLEIDNCEDVEIYVETIGLMYCKELKQRLIKQSVSRVLRILKAGEQLGFTRCVQSCLEYLEAVPWVGEDEEDKVVSLVSHLEGEGIKVKPVLKRVSPDISSNPPNDTFSHILELVLKSKDEKARREMKSIVLKLLRENNNNNNLPSTSSTSSDSCSETIYSSCRISLDSLLSFFRQADQEVEKIKLLEKPIALEADNLLWLLDILLDRQAADEFAVIWVSQQELASIHKKLPVVSRRHISVITARLFVGIGRGEILPNKETRYLLIKIWLEALIEDYRWLQHGCGPFDRKVVEEGIGRTILTLPLEDQRSVLISWLGSFLRAGDDCPNLRGAFEVWWRRTFVRPFVLALTPLSCEKTCTTDILKLGKLQKLPKLRLNYKNSPTYS</sequence>
<gene>
    <name evidence="6" type="ORF">MIMGU_mgv1a003833mg</name>
</gene>
<evidence type="ECO:0000259" key="5">
    <source>
        <dbReference type="Pfam" id="PF25553"/>
    </source>
</evidence>
<reference evidence="6 7" key="1">
    <citation type="journal article" date="2013" name="Proc. Natl. Acad. Sci. U.S.A.">
        <title>Fine-scale variation in meiotic recombination in Mimulus inferred from population shotgun sequencing.</title>
        <authorList>
            <person name="Hellsten U."/>
            <person name="Wright K.M."/>
            <person name="Jenkins J."/>
            <person name="Shu S."/>
            <person name="Yuan Y."/>
            <person name="Wessler S.R."/>
            <person name="Schmutz J."/>
            <person name="Willis J.H."/>
            <person name="Rokhsar D.S."/>
        </authorList>
    </citation>
    <scope>NUCLEOTIDE SEQUENCE [LARGE SCALE GENOMIC DNA]</scope>
    <source>
        <strain evidence="7">cv. DUN x IM62</strain>
    </source>
</reference>
<evidence type="ECO:0000313" key="6">
    <source>
        <dbReference type="EMBL" id="EYU39382.1"/>
    </source>
</evidence>
<organism evidence="6 7">
    <name type="scientific">Erythranthe guttata</name>
    <name type="common">Yellow monkey flower</name>
    <name type="synonym">Mimulus guttatus</name>
    <dbReference type="NCBI Taxonomy" id="4155"/>
    <lineage>
        <taxon>Eukaryota</taxon>
        <taxon>Viridiplantae</taxon>
        <taxon>Streptophyta</taxon>
        <taxon>Embryophyta</taxon>
        <taxon>Tracheophyta</taxon>
        <taxon>Spermatophyta</taxon>
        <taxon>Magnoliopsida</taxon>
        <taxon>eudicotyledons</taxon>
        <taxon>Gunneridae</taxon>
        <taxon>Pentapetalae</taxon>
        <taxon>asterids</taxon>
        <taxon>lamiids</taxon>
        <taxon>Lamiales</taxon>
        <taxon>Phrymaceae</taxon>
        <taxon>Erythranthe</taxon>
    </lineage>
</organism>
<feature type="region of interest" description="Disordered" evidence="4">
    <location>
        <begin position="47"/>
        <end position="126"/>
    </location>
</feature>
<protein>
    <recommendedName>
        <fullName evidence="5">At3g05675-like ankyrin-like domain-containing protein</fullName>
    </recommendedName>
</protein>
<feature type="domain" description="At3g05675-like ankyrin-like" evidence="5">
    <location>
        <begin position="285"/>
        <end position="519"/>
    </location>
</feature>
<dbReference type="GO" id="GO:0016567">
    <property type="term" value="P:protein ubiquitination"/>
    <property type="evidence" value="ECO:0007669"/>
    <property type="project" value="UniProtKB-UniPathway"/>
</dbReference>
<comment type="function">
    <text evidence="1">May act as a substrate-specific adapter of an E3 ubiquitin-protein ligase complex (CUL3-RBX1-BTB) which mediates the ubiquitination and subsequent proteasomal degradation of target proteins.</text>
</comment>
<name>A0A022RG92_ERYGU</name>
<dbReference type="EMBL" id="KI630445">
    <property type="protein sequence ID" value="EYU39382.1"/>
    <property type="molecule type" value="Genomic_DNA"/>
</dbReference>
<feature type="compositionally biased region" description="Polar residues" evidence="4">
    <location>
        <begin position="47"/>
        <end position="62"/>
    </location>
</feature>
<dbReference type="PANTHER" id="PTHR31060">
    <property type="entry name" value="OSJNBA0011J08.25 PROTEIN-RELATED"/>
    <property type="match status" value="1"/>
</dbReference>
<dbReference type="InterPro" id="IPR058039">
    <property type="entry name" value="At3g05675-like_ankyrin"/>
</dbReference>
<proteinExistence type="predicted"/>
<evidence type="ECO:0000256" key="1">
    <source>
        <dbReference type="ARBA" id="ARBA00002668"/>
    </source>
</evidence>
<feature type="compositionally biased region" description="Basic and acidic residues" evidence="4">
    <location>
        <begin position="63"/>
        <end position="76"/>
    </location>
</feature>
<evidence type="ECO:0000256" key="4">
    <source>
        <dbReference type="SAM" id="MobiDB-lite"/>
    </source>
</evidence>
<evidence type="ECO:0000256" key="3">
    <source>
        <dbReference type="ARBA" id="ARBA00022786"/>
    </source>
</evidence>
<dbReference type="UniPathway" id="UPA00143"/>
<accession>A0A022RG92</accession>
<dbReference type="Pfam" id="PF25553">
    <property type="entry name" value="BTB-POZ_ANK-like"/>
    <property type="match status" value="1"/>
</dbReference>
<comment type="pathway">
    <text evidence="2">Protein modification; protein ubiquitination.</text>
</comment>
<dbReference type="Proteomes" id="UP000030748">
    <property type="component" value="Unassembled WGS sequence"/>
</dbReference>
<evidence type="ECO:0000256" key="2">
    <source>
        <dbReference type="ARBA" id="ARBA00004906"/>
    </source>
</evidence>